<sequence length="252" mass="27853">MLHLRGTHISDLPWDYLRQSRRVSLSLANLFPRLSYPVVRQIGAEHHEALFAAQAKHASQALGESATKEFVLNHIFKISPHLISRPEDLWRELLRLHYRDAGLPPVLADHVAHVLGDHAAFKELPISELFASKGTLLRVVQNAWYRYLSRLGLTGTRTGEPTPADFFAQADVPFEHPDVRVLVDLMFLEGLLHPLAVQGAAVSIPEWAKVGIVQDPLALRNLVAGGHQGHSSVAANAGIVLPRLGQLVPPIR</sequence>
<proteinExistence type="predicted"/>
<reference evidence="1 2" key="1">
    <citation type="submission" date="2016-06" db="EMBL/GenBank/DDBJ databases">
        <authorList>
            <person name="Kjaerup R.B."/>
            <person name="Dalgaard T.S."/>
            <person name="Juul-Madsen H.R."/>
        </authorList>
    </citation>
    <scope>NUCLEOTIDE SEQUENCE [LARGE SCALE GENOMIC DNA]</scope>
    <source>
        <strain evidence="1">3</strain>
    </source>
</reference>
<evidence type="ECO:0000313" key="1">
    <source>
        <dbReference type="EMBL" id="SBT07712.1"/>
    </source>
</evidence>
<dbReference type="EMBL" id="FLQX01000125">
    <property type="protein sequence ID" value="SBT07712.1"/>
    <property type="molecule type" value="Genomic_DNA"/>
</dbReference>
<dbReference type="STRING" id="1860102.ACCAA_480054"/>
<dbReference type="AlphaFoldDB" id="A0A1A8XT73"/>
<evidence type="ECO:0000313" key="2">
    <source>
        <dbReference type="Proteomes" id="UP000199169"/>
    </source>
</evidence>
<organism evidence="1 2">
    <name type="scientific">Candidatus Accumulibacter aalborgensis</name>
    <dbReference type="NCBI Taxonomy" id="1860102"/>
    <lineage>
        <taxon>Bacteria</taxon>
        <taxon>Pseudomonadati</taxon>
        <taxon>Pseudomonadota</taxon>
        <taxon>Betaproteobacteria</taxon>
        <taxon>Candidatus Accumulibacter</taxon>
    </lineage>
</organism>
<gene>
    <name evidence="1" type="ORF">ACCAA_480054</name>
</gene>
<keyword evidence="2" id="KW-1185">Reference proteome</keyword>
<name>A0A1A8XT73_9PROT</name>
<dbReference type="Proteomes" id="UP000199169">
    <property type="component" value="Unassembled WGS sequence"/>
</dbReference>
<accession>A0A1A8XT73</accession>
<protein>
    <submittedName>
        <fullName evidence="1">Uncharacterized protein</fullName>
    </submittedName>
</protein>